<feature type="domain" description="RRM" evidence="4">
    <location>
        <begin position="57"/>
        <end position="135"/>
    </location>
</feature>
<feature type="compositionally biased region" description="Gly residues" evidence="3">
    <location>
        <begin position="195"/>
        <end position="242"/>
    </location>
</feature>
<dbReference type="Pfam" id="PF00076">
    <property type="entry name" value="RRM_1"/>
    <property type="match status" value="1"/>
</dbReference>
<feature type="region of interest" description="Disordered" evidence="3">
    <location>
        <begin position="1"/>
        <end position="54"/>
    </location>
</feature>
<dbReference type="GO" id="GO:0061574">
    <property type="term" value="C:ASAP complex"/>
    <property type="evidence" value="ECO:0007669"/>
    <property type="project" value="TreeGrafter"/>
</dbReference>
<evidence type="ECO:0000256" key="3">
    <source>
        <dbReference type="SAM" id="MobiDB-lite"/>
    </source>
</evidence>
<dbReference type="EMBL" id="JAODAN010000001">
    <property type="protein sequence ID" value="KAK1927891.1"/>
    <property type="molecule type" value="Genomic_DNA"/>
</dbReference>
<keyword evidence="6" id="KW-1185">Reference proteome</keyword>
<organism evidence="5 6">
    <name type="scientific">Papiliotrema laurentii</name>
    <name type="common">Cryptococcus laurentii</name>
    <dbReference type="NCBI Taxonomy" id="5418"/>
    <lineage>
        <taxon>Eukaryota</taxon>
        <taxon>Fungi</taxon>
        <taxon>Dikarya</taxon>
        <taxon>Basidiomycota</taxon>
        <taxon>Agaricomycotina</taxon>
        <taxon>Tremellomycetes</taxon>
        <taxon>Tremellales</taxon>
        <taxon>Rhynchogastremaceae</taxon>
        <taxon>Papiliotrema</taxon>
    </lineage>
</organism>
<dbReference type="GO" id="GO:0005654">
    <property type="term" value="C:nucleoplasm"/>
    <property type="evidence" value="ECO:0007669"/>
    <property type="project" value="TreeGrafter"/>
</dbReference>
<dbReference type="InterPro" id="IPR012677">
    <property type="entry name" value="Nucleotide-bd_a/b_plait_sf"/>
</dbReference>
<dbReference type="PANTHER" id="PTHR15481:SF0">
    <property type="entry name" value="LD23870P-RELATED"/>
    <property type="match status" value="1"/>
</dbReference>
<accession>A0AAD9L949</accession>
<keyword evidence="1 2" id="KW-0694">RNA-binding</keyword>
<feature type="compositionally biased region" description="Low complexity" evidence="3">
    <location>
        <begin position="270"/>
        <end position="280"/>
    </location>
</feature>
<gene>
    <name evidence="5" type="ORF">DB88DRAFT_479687</name>
</gene>
<proteinExistence type="predicted"/>
<dbReference type="InterPro" id="IPR035979">
    <property type="entry name" value="RBD_domain_sf"/>
</dbReference>
<dbReference type="GO" id="GO:0003723">
    <property type="term" value="F:RNA binding"/>
    <property type="evidence" value="ECO:0007669"/>
    <property type="project" value="UniProtKB-UniRule"/>
</dbReference>
<dbReference type="Proteomes" id="UP001182556">
    <property type="component" value="Unassembled WGS sequence"/>
</dbReference>
<feature type="compositionally biased region" description="Basic residues" evidence="3">
    <location>
        <begin position="143"/>
        <end position="158"/>
    </location>
</feature>
<sequence>MSDRGRSRSPKPLSPAARHPNGRDVSMSRSPSRGPRSISRSRSRSFPPRHGATKGNTVVVITGLTKNVQKGHLEEIFAPYGRIVAVDLPTFEVSGLNKGKAAIQYEDAAEAEKAASHMDGGQLDNAFLKVVTSEHPIPPPARSPRRPISRSPIRRRRSPSYSRSPSPRGGRYRARSPSPPRGYRGPPPGDRRFPSGGGYPSGPRGGGGFGGRGCYGGRGGYGARGGYGGPGGGGPGGPGPAGGRYRSRSPPRRPMDRGGPRRPSPMYGGRRSYSRSLSRSRSPRRPRSVSRDRSYSRSPSRSLSPPPRRKRAYSRSLTPSRSRSPVRRSYSRSVSRSPRK</sequence>
<dbReference type="GO" id="GO:0000398">
    <property type="term" value="P:mRNA splicing, via spliceosome"/>
    <property type="evidence" value="ECO:0007669"/>
    <property type="project" value="TreeGrafter"/>
</dbReference>
<dbReference type="SUPFAM" id="SSF54928">
    <property type="entry name" value="RNA-binding domain, RBD"/>
    <property type="match status" value="1"/>
</dbReference>
<name>A0AAD9L949_PAPLA</name>
<feature type="compositionally biased region" description="Low complexity" evidence="3">
    <location>
        <begin position="331"/>
        <end position="340"/>
    </location>
</feature>
<dbReference type="PANTHER" id="PTHR15481">
    <property type="entry name" value="RIBONUCLEIC ACID BINDING PROTEIN S1"/>
    <property type="match status" value="1"/>
</dbReference>
<feature type="compositionally biased region" description="Low complexity" evidence="3">
    <location>
        <begin position="314"/>
        <end position="323"/>
    </location>
</feature>
<dbReference type="AlphaFoldDB" id="A0AAD9L949"/>
<evidence type="ECO:0000256" key="2">
    <source>
        <dbReference type="PROSITE-ProRule" id="PRU00176"/>
    </source>
</evidence>
<dbReference type="Gene3D" id="3.30.70.330">
    <property type="match status" value="1"/>
</dbReference>
<dbReference type="PROSITE" id="PS50102">
    <property type="entry name" value="RRM"/>
    <property type="match status" value="1"/>
</dbReference>
<dbReference type="SMART" id="SM00360">
    <property type="entry name" value="RRM"/>
    <property type="match status" value="1"/>
</dbReference>
<dbReference type="GO" id="GO:0005737">
    <property type="term" value="C:cytoplasm"/>
    <property type="evidence" value="ECO:0007669"/>
    <property type="project" value="TreeGrafter"/>
</dbReference>
<feature type="compositionally biased region" description="Pro residues" evidence="3">
    <location>
        <begin position="177"/>
        <end position="188"/>
    </location>
</feature>
<feature type="region of interest" description="Disordered" evidence="3">
    <location>
        <begin position="134"/>
        <end position="340"/>
    </location>
</feature>
<evidence type="ECO:0000256" key="1">
    <source>
        <dbReference type="ARBA" id="ARBA00022884"/>
    </source>
</evidence>
<evidence type="ECO:0000313" key="6">
    <source>
        <dbReference type="Proteomes" id="UP001182556"/>
    </source>
</evidence>
<protein>
    <recommendedName>
        <fullName evidence="4">RRM domain-containing protein</fullName>
    </recommendedName>
</protein>
<feature type="compositionally biased region" description="Low complexity" evidence="3">
    <location>
        <begin position="27"/>
        <end position="49"/>
    </location>
</feature>
<evidence type="ECO:0000259" key="4">
    <source>
        <dbReference type="PROSITE" id="PS50102"/>
    </source>
</evidence>
<reference evidence="5" key="1">
    <citation type="submission" date="2023-02" db="EMBL/GenBank/DDBJ databases">
        <title>Identification and recombinant expression of a fungal hydrolase from Papiliotrema laurentii that hydrolyzes apple cutin and clears colloidal polyester polyurethane.</title>
        <authorList>
            <consortium name="DOE Joint Genome Institute"/>
            <person name="Roman V.A."/>
            <person name="Bojanowski C."/>
            <person name="Crable B.R."/>
            <person name="Wagner D.N."/>
            <person name="Hung C.S."/>
            <person name="Nadeau L.J."/>
            <person name="Schratz L."/>
            <person name="Haridas S."/>
            <person name="Pangilinan J."/>
            <person name="Lipzen A."/>
            <person name="Na H."/>
            <person name="Yan M."/>
            <person name="Ng V."/>
            <person name="Grigoriev I.V."/>
            <person name="Spatafora J.W."/>
            <person name="Barlow D."/>
            <person name="Biffinger J."/>
            <person name="Kelley-Loughnane N."/>
            <person name="Varaljay V.A."/>
            <person name="Crookes-Goodson W.J."/>
        </authorList>
    </citation>
    <scope>NUCLEOTIDE SEQUENCE</scope>
    <source>
        <strain evidence="5">5307AH</strain>
    </source>
</reference>
<evidence type="ECO:0000313" key="5">
    <source>
        <dbReference type="EMBL" id="KAK1927891.1"/>
    </source>
</evidence>
<comment type="caution">
    <text evidence="5">The sequence shown here is derived from an EMBL/GenBank/DDBJ whole genome shotgun (WGS) entry which is preliminary data.</text>
</comment>
<feature type="compositionally biased region" description="Low complexity" evidence="3">
    <location>
        <begin position="159"/>
        <end position="169"/>
    </location>
</feature>
<dbReference type="InterPro" id="IPR000504">
    <property type="entry name" value="RRM_dom"/>
</dbReference>